<feature type="coiled-coil region" evidence="8">
    <location>
        <begin position="496"/>
        <end position="530"/>
    </location>
</feature>
<dbReference type="InterPro" id="IPR015048">
    <property type="entry name" value="DUF1899"/>
</dbReference>
<dbReference type="PANTHER" id="PTHR10856:SF0">
    <property type="entry name" value="CORONIN"/>
    <property type="match status" value="1"/>
</dbReference>
<name>B0DCZ0_LACBS</name>
<organism evidence="12">
    <name type="scientific">Laccaria bicolor (strain S238N-H82 / ATCC MYA-4686)</name>
    <name type="common">Bicoloured deceiver</name>
    <name type="synonym">Laccaria laccata var. bicolor</name>
    <dbReference type="NCBI Taxonomy" id="486041"/>
    <lineage>
        <taxon>Eukaryota</taxon>
        <taxon>Fungi</taxon>
        <taxon>Dikarya</taxon>
        <taxon>Basidiomycota</taxon>
        <taxon>Agaricomycotina</taxon>
        <taxon>Agaricomycetes</taxon>
        <taxon>Agaricomycetidae</taxon>
        <taxon>Agaricales</taxon>
        <taxon>Agaricineae</taxon>
        <taxon>Hydnangiaceae</taxon>
        <taxon>Laccaria</taxon>
    </lineage>
</organism>
<dbReference type="FunCoup" id="B0DCZ0">
    <property type="interactions" value="97"/>
</dbReference>
<dbReference type="Proteomes" id="UP000001194">
    <property type="component" value="Unassembled WGS sequence"/>
</dbReference>
<feature type="region of interest" description="Disordered" evidence="9">
    <location>
        <begin position="461"/>
        <end position="496"/>
    </location>
</feature>
<keyword evidence="12" id="KW-1185">Reference proteome</keyword>
<dbReference type="InterPro" id="IPR036322">
    <property type="entry name" value="WD40_repeat_dom_sf"/>
</dbReference>
<feature type="repeat" description="WD" evidence="6">
    <location>
        <begin position="142"/>
        <end position="184"/>
    </location>
</feature>
<evidence type="ECO:0000256" key="8">
    <source>
        <dbReference type="SAM" id="Coils"/>
    </source>
</evidence>
<evidence type="ECO:0000256" key="7">
    <source>
        <dbReference type="RuleBase" id="RU280818"/>
    </source>
</evidence>
<evidence type="ECO:0000313" key="11">
    <source>
        <dbReference type="EMBL" id="EDR07520.1"/>
    </source>
</evidence>
<comment type="similarity">
    <text evidence="1 7">Belongs to the WD repeat coronin family.</text>
</comment>
<dbReference type="EMBL" id="DS547104">
    <property type="protein sequence ID" value="EDR07520.1"/>
    <property type="molecule type" value="Genomic_DNA"/>
</dbReference>
<dbReference type="RefSeq" id="XP_001881912.1">
    <property type="nucleotide sequence ID" value="XM_001881877.1"/>
</dbReference>
<dbReference type="SMART" id="SM01166">
    <property type="entry name" value="DUF1899"/>
    <property type="match status" value="1"/>
</dbReference>
<dbReference type="Pfam" id="PF00400">
    <property type="entry name" value="WD40"/>
    <property type="match status" value="2"/>
</dbReference>
<dbReference type="STRING" id="486041.B0DCZ0"/>
<accession>B0DCZ0</accession>
<dbReference type="FunFam" id="2.130.10.10:FF:000502">
    <property type="entry name" value="Coronin"/>
    <property type="match status" value="1"/>
</dbReference>
<dbReference type="AlphaFoldDB" id="B0DCZ0"/>
<evidence type="ECO:0000256" key="1">
    <source>
        <dbReference type="ARBA" id="ARBA00009482"/>
    </source>
</evidence>
<protein>
    <recommendedName>
        <fullName evidence="7">Coronin</fullName>
    </recommendedName>
</protein>
<dbReference type="SUPFAM" id="SSF50978">
    <property type="entry name" value="WD40 repeat-like"/>
    <property type="match status" value="1"/>
</dbReference>
<feature type="repeat" description="WD" evidence="6">
    <location>
        <begin position="186"/>
        <end position="218"/>
    </location>
</feature>
<evidence type="ECO:0000259" key="10">
    <source>
        <dbReference type="SMART" id="SM01166"/>
    </source>
</evidence>
<evidence type="ECO:0000256" key="9">
    <source>
        <dbReference type="SAM" id="MobiDB-lite"/>
    </source>
</evidence>
<gene>
    <name evidence="11" type="ORF">LACBIDRAFT_399444</name>
</gene>
<dbReference type="PANTHER" id="PTHR10856">
    <property type="entry name" value="CORONIN"/>
    <property type="match status" value="1"/>
</dbReference>
<keyword evidence="5" id="KW-0009">Actin-binding</keyword>
<evidence type="ECO:0000256" key="6">
    <source>
        <dbReference type="PROSITE-ProRule" id="PRU00221"/>
    </source>
</evidence>
<keyword evidence="4 8" id="KW-0175">Coiled coil</keyword>
<dbReference type="InterPro" id="IPR015943">
    <property type="entry name" value="WD40/YVTN_repeat-like_dom_sf"/>
</dbReference>
<feature type="repeat" description="WD" evidence="6">
    <location>
        <begin position="84"/>
        <end position="119"/>
    </location>
</feature>
<sequence>MSRFVRASKYRHVFGQPTRKEHGYENVKVTNSAWDTNLISSSGQYISVNWNASGGGAFAILPLPSPFQTSPSFPYKLPDTLPLARSHTAPVLDTDWSPHNDALVASAGEDGKIMIWSVSPSSFEGWGTEGWVPQDFDPVLRIDGSPRKVGQVLFHPSAEGVLAASGGECTVKLWDIANPEEPTAVLNGHGDVIQSMAFNPTGTLLATTCRDRKLRIFDPRAGGKPVRVGDGHGGIKGSRVTWMGELDKIATTGFSKMSDRQVGIWEVAGLGNVKTISLDMSAGVVMPFWTDNQILFLAGKGDGNIRYYEYESDSLHPLAEHKSSEPQRGMCFLPRRALNVAECEIARAYKVHGSSIEPIAFIVPRKADSFQSDIYPPAPSIDPSLSATEFFNGKTAPLKLVSLADGSSVVGSSAAAPPSRSASFSAAASPSASFSSGGGAASAPPPSAAPRPAAIQPKRTFSASAPTPVEQTPITPAAYSQPTKSWEAPAPTPVTDSTLKEENARLTTELREAREKIRNLELQVEIVRAAQVFGDLSVAFRCVVLHCQGVVCLSHPANFPAKMSMRIVHFGHKFRKIQYPFNFYDLFFNVGS</sequence>
<dbReference type="Gene3D" id="2.130.10.10">
    <property type="entry name" value="YVTN repeat-like/Quinoprotein amine dehydrogenase"/>
    <property type="match status" value="1"/>
</dbReference>
<dbReference type="GO" id="GO:0007015">
    <property type="term" value="P:actin filament organization"/>
    <property type="evidence" value="ECO:0007669"/>
    <property type="project" value="TreeGrafter"/>
</dbReference>
<dbReference type="Pfam" id="PF08953">
    <property type="entry name" value="DUF1899"/>
    <property type="match status" value="1"/>
</dbReference>
<evidence type="ECO:0000313" key="12">
    <source>
        <dbReference type="Proteomes" id="UP000001194"/>
    </source>
</evidence>
<keyword evidence="2 6" id="KW-0853">WD repeat</keyword>
<reference evidence="11 12" key="1">
    <citation type="journal article" date="2008" name="Nature">
        <title>The genome of Laccaria bicolor provides insights into mycorrhizal symbiosis.</title>
        <authorList>
            <person name="Martin F."/>
            <person name="Aerts A."/>
            <person name="Ahren D."/>
            <person name="Brun A."/>
            <person name="Danchin E.G.J."/>
            <person name="Duchaussoy F."/>
            <person name="Gibon J."/>
            <person name="Kohler A."/>
            <person name="Lindquist E."/>
            <person name="Pereda V."/>
            <person name="Salamov A."/>
            <person name="Shapiro H.J."/>
            <person name="Wuyts J."/>
            <person name="Blaudez D."/>
            <person name="Buee M."/>
            <person name="Brokstein P."/>
            <person name="Canbaeck B."/>
            <person name="Cohen D."/>
            <person name="Courty P.E."/>
            <person name="Coutinho P.M."/>
            <person name="Delaruelle C."/>
            <person name="Detter J.C."/>
            <person name="Deveau A."/>
            <person name="DiFazio S."/>
            <person name="Duplessis S."/>
            <person name="Fraissinet-Tachet L."/>
            <person name="Lucic E."/>
            <person name="Frey-Klett P."/>
            <person name="Fourrey C."/>
            <person name="Feussner I."/>
            <person name="Gay G."/>
            <person name="Grimwood J."/>
            <person name="Hoegger P.J."/>
            <person name="Jain P."/>
            <person name="Kilaru S."/>
            <person name="Labbe J."/>
            <person name="Lin Y.C."/>
            <person name="Legue V."/>
            <person name="Le Tacon F."/>
            <person name="Marmeisse R."/>
            <person name="Melayah D."/>
            <person name="Montanini B."/>
            <person name="Muratet M."/>
            <person name="Nehls U."/>
            <person name="Niculita-Hirzel H."/>
            <person name="Oudot-Le Secq M.P."/>
            <person name="Peter M."/>
            <person name="Quesneville H."/>
            <person name="Rajashekar B."/>
            <person name="Reich M."/>
            <person name="Rouhier N."/>
            <person name="Schmutz J."/>
            <person name="Yin T."/>
            <person name="Chalot M."/>
            <person name="Henrissat B."/>
            <person name="Kuees U."/>
            <person name="Lucas S."/>
            <person name="Van de Peer Y."/>
            <person name="Podila G.K."/>
            <person name="Polle A."/>
            <person name="Pukkila P.J."/>
            <person name="Richardson P.M."/>
            <person name="Rouze P."/>
            <person name="Sanders I.R."/>
            <person name="Stajich J.E."/>
            <person name="Tunlid A."/>
            <person name="Tuskan G."/>
            <person name="Grigoriev I.V."/>
        </authorList>
    </citation>
    <scope>NUCLEOTIDE SEQUENCE [LARGE SCALE GENOMIC DNA]</scope>
    <source>
        <strain evidence="12">S238N-H82 / ATCC MYA-4686</strain>
    </source>
</reference>
<dbReference type="InParanoid" id="B0DCZ0"/>
<evidence type="ECO:0000256" key="2">
    <source>
        <dbReference type="ARBA" id="ARBA00022574"/>
    </source>
</evidence>
<evidence type="ECO:0000256" key="5">
    <source>
        <dbReference type="ARBA" id="ARBA00023203"/>
    </source>
</evidence>
<evidence type="ECO:0000256" key="3">
    <source>
        <dbReference type="ARBA" id="ARBA00022737"/>
    </source>
</evidence>
<dbReference type="PROSITE" id="PS50294">
    <property type="entry name" value="WD_REPEATS_REGION"/>
    <property type="match status" value="2"/>
</dbReference>
<dbReference type="PROSITE" id="PS50082">
    <property type="entry name" value="WD_REPEATS_2"/>
    <property type="match status" value="3"/>
</dbReference>
<dbReference type="OrthoDB" id="1850764at2759"/>
<dbReference type="Pfam" id="PF16300">
    <property type="entry name" value="WD40_4"/>
    <property type="match status" value="1"/>
</dbReference>
<evidence type="ECO:0000256" key="4">
    <source>
        <dbReference type="ARBA" id="ARBA00023054"/>
    </source>
</evidence>
<dbReference type="GeneID" id="6077376"/>
<proteinExistence type="inferred from homology"/>
<dbReference type="InterPro" id="IPR001680">
    <property type="entry name" value="WD40_rpt"/>
</dbReference>
<dbReference type="SMART" id="SM00320">
    <property type="entry name" value="WD40"/>
    <property type="match status" value="4"/>
</dbReference>
<dbReference type="GO" id="GO:0051015">
    <property type="term" value="F:actin filament binding"/>
    <property type="evidence" value="ECO:0007669"/>
    <property type="project" value="TreeGrafter"/>
</dbReference>
<dbReference type="InterPro" id="IPR015505">
    <property type="entry name" value="Coronin"/>
</dbReference>
<dbReference type="KEGG" id="lbc:LACBIDRAFT_399444"/>
<dbReference type="HOGENOM" id="CLU_026859_3_2_1"/>
<feature type="compositionally biased region" description="Polar residues" evidence="9">
    <location>
        <begin position="461"/>
        <end position="484"/>
    </location>
</feature>
<feature type="region of interest" description="Disordered" evidence="9">
    <location>
        <begin position="434"/>
        <end position="453"/>
    </location>
</feature>
<dbReference type="SMART" id="SM01167">
    <property type="entry name" value="DUF1900"/>
    <property type="match status" value="1"/>
</dbReference>
<keyword evidence="3 7" id="KW-0677">Repeat</keyword>
<feature type="region of interest" description="Disordered" evidence="9">
    <location>
        <begin position="409"/>
        <end position="429"/>
    </location>
</feature>
<feature type="domain" description="DUF1899" evidence="10">
    <location>
        <begin position="3"/>
        <end position="67"/>
    </location>
</feature>